<dbReference type="PANTHER" id="PTHR21015">
    <property type="entry name" value="UDP-N-ACETYLGLUCOSAMINE--N-ACETYLMURAMYL-(PENTAPEPTIDE) PYROPHOSPHORYL-UNDECAPRENOL N-ACETYLGLUCOSAMINE TRANSFERASE 1"/>
    <property type="match status" value="1"/>
</dbReference>
<dbReference type="eggNOG" id="COG0707">
    <property type="taxonomic scope" value="Bacteria"/>
</dbReference>
<dbReference type="HOGENOM" id="CLU_048991_1_0_10"/>
<name>I0KHC0_9BACT</name>
<keyword evidence="1" id="KW-0614">Plasmid</keyword>
<sequence length="379" mass="43113">MRLLFIVQGEGRGHLTQAVSLAQLLQKAGHDVIGAWVNVAKERPVPAFFVEQFTAPITALPGPALVYDPQTNALDLKTTIWGIVKQLPTFRQSVRQLKEAIQTHKPDIVVNFFELLGGLTYGLHRLSTPMVCVGHQCLAFHDTFTFPKNRWLDKLLFRALVRLNSWGATELFGLSFDQQNDVPERRLRVMPPLLRQELSDCCNQSRITDACPYILAYTTQPGLVSEVLAAHRQYPEIIVHYFNSSTQEAQEQVGNQLFFHRIDGTRYLRYMRHCVAVVTTAGFESVCEALYLGKPVLMMPQPNHYEQACNALDGQRVGAGLADNRFDLRQLLTYLPTHDQSVSHRFRSWYASGEWRYLIALERLTQPSKLFTDTDSTHV</sequence>
<evidence type="ECO:0000313" key="2">
    <source>
        <dbReference type="Proteomes" id="UP000011058"/>
    </source>
</evidence>
<dbReference type="PATRIC" id="fig|1166018.3.peg.5643"/>
<dbReference type="Gene3D" id="3.40.50.2000">
    <property type="entry name" value="Glycogen Phosphorylase B"/>
    <property type="match status" value="2"/>
</dbReference>
<keyword evidence="2" id="KW-1185">Reference proteome</keyword>
<evidence type="ECO:0008006" key="3">
    <source>
        <dbReference type="Google" id="ProtNLM"/>
    </source>
</evidence>
<proteinExistence type="predicted"/>
<organism evidence="1 2">
    <name type="scientific">Fibrella aestuarina BUZ 2</name>
    <dbReference type="NCBI Taxonomy" id="1166018"/>
    <lineage>
        <taxon>Bacteria</taxon>
        <taxon>Pseudomonadati</taxon>
        <taxon>Bacteroidota</taxon>
        <taxon>Cytophagia</taxon>
        <taxon>Cytophagales</taxon>
        <taxon>Spirosomataceae</taxon>
        <taxon>Fibrella</taxon>
    </lineage>
</organism>
<dbReference type="Pfam" id="PF13528">
    <property type="entry name" value="Glyco_trans_1_3"/>
    <property type="match status" value="1"/>
</dbReference>
<evidence type="ECO:0000313" key="1">
    <source>
        <dbReference type="EMBL" id="CCH03523.1"/>
    </source>
</evidence>
<protein>
    <recommendedName>
        <fullName evidence="3">Glycosyl transferase</fullName>
    </recommendedName>
</protein>
<gene>
    <name evidence="1" type="ORF">FAES_pFAES01029</name>
</gene>
<accession>I0KHC0</accession>
<dbReference type="SUPFAM" id="SSF53756">
    <property type="entry name" value="UDP-Glycosyltransferase/glycogen phosphorylase"/>
    <property type="match status" value="1"/>
</dbReference>
<dbReference type="EMBL" id="HE796684">
    <property type="protein sequence ID" value="CCH03523.1"/>
    <property type="molecule type" value="Genomic_DNA"/>
</dbReference>
<geneLocation type="plasmid" evidence="1 2">
    <name>pFAES01</name>
</geneLocation>
<dbReference type="PANTHER" id="PTHR21015:SF22">
    <property type="entry name" value="GLYCOSYLTRANSFERASE"/>
    <property type="match status" value="1"/>
</dbReference>
<dbReference type="AlphaFoldDB" id="I0KHC0"/>
<reference evidence="1 2" key="1">
    <citation type="journal article" date="2012" name="J. Bacteriol.">
        <title>Genome Sequence of Fibrella aestuarina BUZ 2T, a Filamentous Marine Bacterium.</title>
        <authorList>
            <person name="Filippini M."/>
            <person name="Qi W."/>
            <person name="Blom J."/>
            <person name="Goesmann A."/>
            <person name="Smits T.H."/>
            <person name="Bagheri H.C."/>
        </authorList>
    </citation>
    <scope>NUCLEOTIDE SEQUENCE [LARGE SCALE GENOMIC DNA]</scope>
    <source>
        <strain evidence="2">BUZ 2T</strain>
        <plasmid evidence="1 2">pFAES01</plasmid>
    </source>
</reference>
<dbReference type="GO" id="GO:0016757">
    <property type="term" value="F:glycosyltransferase activity"/>
    <property type="evidence" value="ECO:0007669"/>
    <property type="project" value="TreeGrafter"/>
</dbReference>
<dbReference type="Proteomes" id="UP000011058">
    <property type="component" value="Plasmid pFAES01"/>
</dbReference>
<dbReference type="KEGG" id="fae:FAES_pFAES01029"/>